<organism evidence="2">
    <name type="scientific">viral metagenome</name>
    <dbReference type="NCBI Taxonomy" id="1070528"/>
    <lineage>
        <taxon>unclassified sequences</taxon>
        <taxon>metagenomes</taxon>
        <taxon>organismal metagenomes</taxon>
    </lineage>
</organism>
<name>A0A6M3KUU9_9ZZZZ</name>
<proteinExistence type="predicted"/>
<evidence type="ECO:0000313" key="2">
    <source>
        <dbReference type="EMBL" id="QJA85836.1"/>
    </source>
</evidence>
<gene>
    <name evidence="1" type="ORF">MM415A00504_0018</name>
    <name evidence="2" type="ORF">MM415B02169_0008</name>
</gene>
<dbReference type="AlphaFoldDB" id="A0A6M3KUU9"/>
<dbReference type="EMBL" id="MT142465">
    <property type="protein sequence ID" value="QJA81618.1"/>
    <property type="molecule type" value="Genomic_DNA"/>
</dbReference>
<sequence>MKHHRSYRRWAQLLSRDDNGQYDAADGSVRWRPHCARAIYKRIKSGRMTPAEYERLGMLLAAEARRGAGA</sequence>
<protein>
    <submittedName>
        <fullName evidence="2">Uncharacterized protein</fullName>
    </submittedName>
</protein>
<dbReference type="EMBL" id="MT142598">
    <property type="protein sequence ID" value="QJA85836.1"/>
    <property type="molecule type" value="Genomic_DNA"/>
</dbReference>
<accession>A0A6M3KUU9</accession>
<evidence type="ECO:0000313" key="1">
    <source>
        <dbReference type="EMBL" id="QJA81618.1"/>
    </source>
</evidence>
<reference evidence="2" key="1">
    <citation type="submission" date="2020-03" db="EMBL/GenBank/DDBJ databases">
        <title>The deep terrestrial virosphere.</title>
        <authorList>
            <person name="Holmfeldt K."/>
            <person name="Nilsson E."/>
            <person name="Simone D."/>
            <person name="Lopez-Fernandez M."/>
            <person name="Wu X."/>
            <person name="de Brujin I."/>
            <person name="Lundin D."/>
            <person name="Andersson A."/>
            <person name="Bertilsson S."/>
            <person name="Dopson M."/>
        </authorList>
    </citation>
    <scope>NUCLEOTIDE SEQUENCE</scope>
    <source>
        <strain evidence="1">MM415A00504</strain>
        <strain evidence="2">MM415B02169</strain>
    </source>
</reference>